<dbReference type="PANTHER" id="PTHR47076:SF1">
    <property type="entry name" value="NHL DOMAIN PROTEIN"/>
    <property type="match status" value="1"/>
</dbReference>
<keyword evidence="2" id="KW-1185">Reference proteome</keyword>
<organism evidence="1 2">
    <name type="scientific">Cuscuta epithymum</name>
    <dbReference type="NCBI Taxonomy" id="186058"/>
    <lineage>
        <taxon>Eukaryota</taxon>
        <taxon>Viridiplantae</taxon>
        <taxon>Streptophyta</taxon>
        <taxon>Embryophyta</taxon>
        <taxon>Tracheophyta</taxon>
        <taxon>Spermatophyta</taxon>
        <taxon>Magnoliopsida</taxon>
        <taxon>eudicotyledons</taxon>
        <taxon>Gunneridae</taxon>
        <taxon>Pentapetalae</taxon>
        <taxon>asterids</taxon>
        <taxon>lamiids</taxon>
        <taxon>Solanales</taxon>
        <taxon>Convolvulaceae</taxon>
        <taxon>Cuscuteae</taxon>
        <taxon>Cuscuta</taxon>
        <taxon>Cuscuta subgen. Cuscuta</taxon>
    </lineage>
</organism>
<accession>A0AAV0FY86</accession>
<evidence type="ECO:0000313" key="2">
    <source>
        <dbReference type="Proteomes" id="UP001152523"/>
    </source>
</evidence>
<reference evidence="1" key="1">
    <citation type="submission" date="2022-07" db="EMBL/GenBank/DDBJ databases">
        <authorList>
            <person name="Macas J."/>
            <person name="Novak P."/>
            <person name="Neumann P."/>
        </authorList>
    </citation>
    <scope>NUCLEOTIDE SEQUENCE</scope>
</reference>
<comment type="caution">
    <text evidence="1">The sequence shown here is derived from an EMBL/GenBank/DDBJ whole genome shotgun (WGS) entry which is preliminary data.</text>
</comment>
<name>A0AAV0FY86_9ASTE</name>
<dbReference type="Proteomes" id="UP001152523">
    <property type="component" value="Unassembled WGS sequence"/>
</dbReference>
<dbReference type="PANTHER" id="PTHR47076">
    <property type="entry name" value="NHL DOMAIN PROTEIN"/>
    <property type="match status" value="1"/>
</dbReference>
<proteinExistence type="predicted"/>
<gene>
    <name evidence="1" type="ORF">CEPIT_LOCUS38269</name>
</gene>
<dbReference type="AlphaFoldDB" id="A0AAV0FY86"/>
<evidence type="ECO:0000313" key="1">
    <source>
        <dbReference type="EMBL" id="CAH9140344.1"/>
    </source>
</evidence>
<dbReference type="EMBL" id="CAMAPF010001023">
    <property type="protein sequence ID" value="CAH9140344.1"/>
    <property type="molecule type" value="Genomic_DNA"/>
</dbReference>
<sequence length="127" mass="14840">MEDNGYYSYDDVEAASKTAEIQSQKRQRRRGLRWWYKIRGISAQKMLQEWRTFIRRIQGAGSRGQRESFWYDPQSYSLNFDQGPEEKGRNLEWENEHGCRNFSARYASVPASGIVATDLGKDGPSFM</sequence>
<protein>
    <submittedName>
        <fullName evidence="1">Uncharacterized protein</fullName>
    </submittedName>
</protein>